<sequence>MKDNYHTNLALNEVKRPKAHLTSWCVVVAQKWVGLCAAVSLIVDESWRWQTGGVLGLRARSSPVVRKIDPRIMKGWATVSYAIKQNHVLLHYIHKTYLRKLFGK</sequence>
<organism evidence="1">
    <name type="scientific">Timema californicum</name>
    <name type="common">California timema</name>
    <name type="synonym">Walking stick</name>
    <dbReference type="NCBI Taxonomy" id="61474"/>
    <lineage>
        <taxon>Eukaryota</taxon>
        <taxon>Metazoa</taxon>
        <taxon>Ecdysozoa</taxon>
        <taxon>Arthropoda</taxon>
        <taxon>Hexapoda</taxon>
        <taxon>Insecta</taxon>
        <taxon>Pterygota</taxon>
        <taxon>Neoptera</taxon>
        <taxon>Polyneoptera</taxon>
        <taxon>Phasmatodea</taxon>
        <taxon>Timematodea</taxon>
        <taxon>Timematoidea</taxon>
        <taxon>Timematidae</taxon>
        <taxon>Timema</taxon>
    </lineage>
</organism>
<name>A0A7R9J327_TIMCA</name>
<proteinExistence type="predicted"/>
<accession>A0A7R9J327</accession>
<evidence type="ECO:0000313" key="1">
    <source>
        <dbReference type="EMBL" id="CAD7571677.1"/>
    </source>
</evidence>
<dbReference type="EMBL" id="OE180645">
    <property type="protein sequence ID" value="CAD7571677.1"/>
    <property type="molecule type" value="Genomic_DNA"/>
</dbReference>
<reference evidence="1" key="1">
    <citation type="submission" date="2020-11" db="EMBL/GenBank/DDBJ databases">
        <authorList>
            <person name="Tran Van P."/>
        </authorList>
    </citation>
    <scope>NUCLEOTIDE SEQUENCE</scope>
</reference>
<dbReference type="AlphaFoldDB" id="A0A7R9J327"/>
<protein>
    <submittedName>
        <fullName evidence="1">(California timema) hypothetical protein</fullName>
    </submittedName>
</protein>
<gene>
    <name evidence="1" type="ORF">TCMB3V08_LOCUS4347</name>
</gene>